<comment type="caution">
    <text evidence="2">The sequence shown here is derived from an EMBL/GenBank/DDBJ whole genome shotgun (WGS) entry which is preliminary data.</text>
</comment>
<evidence type="ECO:0000256" key="1">
    <source>
        <dbReference type="SAM" id="MobiDB-lite"/>
    </source>
</evidence>
<dbReference type="PANTHER" id="PTHR39075">
    <property type="entry name" value="FI19908P1"/>
    <property type="match status" value="1"/>
</dbReference>
<evidence type="ECO:0000313" key="3">
    <source>
        <dbReference type="Proteomes" id="UP001566132"/>
    </source>
</evidence>
<dbReference type="PANTHER" id="PTHR39075:SF1">
    <property type="entry name" value="FI19908P1"/>
    <property type="match status" value="1"/>
</dbReference>
<feature type="compositionally biased region" description="Basic and acidic residues" evidence="1">
    <location>
        <begin position="19"/>
        <end position="30"/>
    </location>
</feature>
<dbReference type="EMBL" id="JBDJPC010000005">
    <property type="protein sequence ID" value="KAL1502128.1"/>
    <property type="molecule type" value="Genomic_DNA"/>
</dbReference>
<protein>
    <submittedName>
        <fullName evidence="2">Uncharacterized protein</fullName>
    </submittedName>
</protein>
<evidence type="ECO:0000313" key="2">
    <source>
        <dbReference type="EMBL" id="KAL1502128.1"/>
    </source>
</evidence>
<organism evidence="2 3">
    <name type="scientific">Hypothenemus hampei</name>
    <name type="common">Coffee berry borer</name>
    <dbReference type="NCBI Taxonomy" id="57062"/>
    <lineage>
        <taxon>Eukaryota</taxon>
        <taxon>Metazoa</taxon>
        <taxon>Ecdysozoa</taxon>
        <taxon>Arthropoda</taxon>
        <taxon>Hexapoda</taxon>
        <taxon>Insecta</taxon>
        <taxon>Pterygota</taxon>
        <taxon>Neoptera</taxon>
        <taxon>Endopterygota</taxon>
        <taxon>Coleoptera</taxon>
        <taxon>Polyphaga</taxon>
        <taxon>Cucujiformia</taxon>
        <taxon>Curculionidae</taxon>
        <taxon>Scolytinae</taxon>
        <taxon>Hypothenemus</taxon>
    </lineage>
</organism>
<sequence length="365" mass="41075">MNRSSGKVFPRNDSITRISKNETGRKDAPRPRSRSVFTSAHVPDELPNNNSKDVVKFESSLNWPPFVPKPITVKNFFTEDFNVNFLTFLLFFISQKTKQDYYGDDPYQMSGTVISPHGVITLRLNERIRVDISPERAVRVANAKNGIVLALSASGSSSGLIHPNGRVYQYGSRVEIMANDIHGNDKFAKMWYKGVSFSSMQCALVYLVDSAGTRTTTDSFNDLSQHDFTLNIFYEDSIYLDQTPSPTTTTQLVNEAVSVLQATNYWYTEDGTENWIINNVRISQTADGLVRVGRNSNKFSLRTSPTNGSASISSPYMHCTGSMGQTRHLFVRRGERRMHYDGSTFIVRNAGHSAGFDEKHQLKVY</sequence>
<proteinExistence type="predicted"/>
<feature type="region of interest" description="Disordered" evidence="1">
    <location>
        <begin position="1"/>
        <end position="48"/>
    </location>
</feature>
<dbReference type="Proteomes" id="UP001566132">
    <property type="component" value="Unassembled WGS sequence"/>
</dbReference>
<reference evidence="2 3" key="1">
    <citation type="submission" date="2024-05" db="EMBL/GenBank/DDBJ databases">
        <title>Genetic variation in Jamaican populations of the coffee berry borer (Hypothenemus hampei).</title>
        <authorList>
            <person name="Errbii M."/>
            <person name="Myrie A."/>
        </authorList>
    </citation>
    <scope>NUCLEOTIDE SEQUENCE [LARGE SCALE GENOMIC DNA]</scope>
    <source>
        <strain evidence="2">JA-Hopewell-2020-01-JO</strain>
        <tissue evidence="2">Whole body</tissue>
    </source>
</reference>
<dbReference type="AlphaFoldDB" id="A0ABD1ETJ7"/>
<accession>A0ABD1ETJ7</accession>
<keyword evidence="3" id="KW-1185">Reference proteome</keyword>
<gene>
    <name evidence="2" type="ORF">ABEB36_007320</name>
</gene>
<name>A0ABD1ETJ7_HYPHA</name>